<evidence type="ECO:0000313" key="6">
    <source>
        <dbReference type="Proteomes" id="UP000282930"/>
    </source>
</evidence>
<dbReference type="InterPro" id="IPR017937">
    <property type="entry name" value="Thioredoxin_CS"/>
</dbReference>
<organism evidence="5 6">
    <name type="scientific">Caldicellulosiruptor changbaiensis</name>
    <dbReference type="NCBI Taxonomy" id="1222016"/>
    <lineage>
        <taxon>Bacteria</taxon>
        <taxon>Bacillati</taxon>
        <taxon>Bacillota</taxon>
        <taxon>Bacillota incertae sedis</taxon>
        <taxon>Caldicellulosiruptorales</taxon>
        <taxon>Caldicellulosiruptoraceae</taxon>
        <taxon>Caldicellulosiruptor</taxon>
    </lineage>
</organism>
<dbReference type="GO" id="GO:0030313">
    <property type="term" value="C:cell envelope"/>
    <property type="evidence" value="ECO:0007669"/>
    <property type="project" value="UniProtKB-SubCell"/>
</dbReference>
<comment type="subcellular location">
    <subcellularLocation>
        <location evidence="1">Cell envelope</location>
    </subcellularLocation>
</comment>
<keyword evidence="3" id="KW-1133">Transmembrane helix</keyword>
<dbReference type="Proteomes" id="UP000282930">
    <property type="component" value="Chromosome"/>
</dbReference>
<protein>
    <submittedName>
        <fullName evidence="5">TlpA family protein disulfide reductase</fullName>
    </submittedName>
</protein>
<keyword evidence="2" id="KW-0201">Cytochrome c-type biogenesis</keyword>
<evidence type="ECO:0000256" key="3">
    <source>
        <dbReference type="SAM" id="Phobius"/>
    </source>
</evidence>
<dbReference type="AlphaFoldDB" id="A0A3T0D7D8"/>
<dbReference type="CDD" id="cd02966">
    <property type="entry name" value="TlpA_like_family"/>
    <property type="match status" value="1"/>
</dbReference>
<evidence type="ECO:0000256" key="1">
    <source>
        <dbReference type="ARBA" id="ARBA00004196"/>
    </source>
</evidence>
<dbReference type="KEGG" id="ccha:ELD05_09615"/>
<dbReference type="GO" id="GO:0016491">
    <property type="term" value="F:oxidoreductase activity"/>
    <property type="evidence" value="ECO:0007669"/>
    <property type="project" value="InterPro"/>
</dbReference>
<dbReference type="Pfam" id="PF08534">
    <property type="entry name" value="Redoxin"/>
    <property type="match status" value="1"/>
</dbReference>
<dbReference type="PROSITE" id="PS00194">
    <property type="entry name" value="THIOREDOXIN_1"/>
    <property type="match status" value="1"/>
</dbReference>
<reference evidence="5 6" key="1">
    <citation type="submission" date="2018-12" db="EMBL/GenBank/DDBJ databases">
        <title>Genome sequence from the cellulolytic species, Caldicellulosiruptor changbaiensis.</title>
        <authorList>
            <person name="Blumer-Schuette S.E."/>
            <person name="Mendoza C."/>
        </authorList>
    </citation>
    <scope>NUCLEOTIDE SEQUENCE [LARGE SCALE GENOMIC DNA]</scope>
    <source>
        <strain evidence="5 6">CBS-Z</strain>
    </source>
</reference>
<keyword evidence="3" id="KW-0812">Transmembrane</keyword>
<dbReference type="GO" id="GO:0017004">
    <property type="term" value="P:cytochrome complex assembly"/>
    <property type="evidence" value="ECO:0007669"/>
    <property type="project" value="UniProtKB-KW"/>
</dbReference>
<name>A0A3T0D7D8_9FIRM</name>
<evidence type="ECO:0000259" key="4">
    <source>
        <dbReference type="PROSITE" id="PS51352"/>
    </source>
</evidence>
<dbReference type="InterPro" id="IPR036249">
    <property type="entry name" value="Thioredoxin-like_sf"/>
</dbReference>
<dbReference type="RefSeq" id="WP_127352255.1">
    <property type="nucleotide sequence ID" value="NZ_CP034791.1"/>
</dbReference>
<evidence type="ECO:0000313" key="5">
    <source>
        <dbReference type="EMBL" id="AZT90876.1"/>
    </source>
</evidence>
<dbReference type="PANTHER" id="PTHR42852:SF13">
    <property type="entry name" value="PROTEIN DIPZ"/>
    <property type="match status" value="1"/>
</dbReference>
<accession>A0A3T0D7D8</accession>
<dbReference type="PROSITE" id="PS51352">
    <property type="entry name" value="THIOREDOXIN_2"/>
    <property type="match status" value="1"/>
</dbReference>
<dbReference type="Gene3D" id="3.40.30.10">
    <property type="entry name" value="Glutaredoxin"/>
    <property type="match status" value="1"/>
</dbReference>
<keyword evidence="3" id="KW-0472">Membrane</keyword>
<dbReference type="InterPro" id="IPR013740">
    <property type="entry name" value="Redoxin"/>
</dbReference>
<feature type="domain" description="Thioredoxin" evidence="4">
    <location>
        <begin position="33"/>
        <end position="169"/>
    </location>
</feature>
<sequence length="170" mass="19268">MLNQRAKNVIFILVVAVLIALLVYQFIPRTKSQVRVNGAVDFKLESVDGKEYSISSFRGKKVILNFFATWCPPCRAEIPDFEKFHQSNKDIVLIGVNIQEDKNTVKEFLNSMGVSYLVLLDKDGKIASNFGIEGIPTTFLLDENGRIIAKNVGMMTYDELDKFVKQNKKD</sequence>
<keyword evidence="6" id="KW-1185">Reference proteome</keyword>
<dbReference type="SUPFAM" id="SSF52833">
    <property type="entry name" value="Thioredoxin-like"/>
    <property type="match status" value="1"/>
</dbReference>
<gene>
    <name evidence="5" type="ORF">ELD05_09615</name>
</gene>
<proteinExistence type="predicted"/>
<dbReference type="InterPro" id="IPR013766">
    <property type="entry name" value="Thioredoxin_domain"/>
</dbReference>
<dbReference type="PANTHER" id="PTHR42852">
    <property type="entry name" value="THIOL:DISULFIDE INTERCHANGE PROTEIN DSBE"/>
    <property type="match status" value="1"/>
</dbReference>
<evidence type="ECO:0000256" key="2">
    <source>
        <dbReference type="ARBA" id="ARBA00022748"/>
    </source>
</evidence>
<feature type="transmembrane region" description="Helical" evidence="3">
    <location>
        <begin position="9"/>
        <end position="27"/>
    </location>
</feature>
<dbReference type="EMBL" id="CP034791">
    <property type="protein sequence ID" value="AZT90876.1"/>
    <property type="molecule type" value="Genomic_DNA"/>
</dbReference>
<dbReference type="InterPro" id="IPR050553">
    <property type="entry name" value="Thioredoxin_ResA/DsbE_sf"/>
</dbReference>